<dbReference type="PANTHER" id="PTHR30050">
    <property type="entry name" value="CHROMOSOMAL REPLICATION INITIATOR PROTEIN DNAA"/>
    <property type="match status" value="1"/>
</dbReference>
<reference evidence="3 4" key="1">
    <citation type="journal article" date="2015" name="Genome Announc.">
        <title>Expanding the biotechnology potential of lactobacilli through comparative genomics of 213 strains and associated genera.</title>
        <authorList>
            <person name="Sun Z."/>
            <person name="Harris H.M."/>
            <person name="McCann A."/>
            <person name="Guo C."/>
            <person name="Argimon S."/>
            <person name="Zhang W."/>
            <person name="Yang X."/>
            <person name="Jeffery I.B."/>
            <person name="Cooney J.C."/>
            <person name="Kagawa T.F."/>
            <person name="Liu W."/>
            <person name="Song Y."/>
            <person name="Salvetti E."/>
            <person name="Wrobel A."/>
            <person name="Rasinkangas P."/>
            <person name="Parkhill J."/>
            <person name="Rea M.C."/>
            <person name="O'Sullivan O."/>
            <person name="Ritari J."/>
            <person name="Douillard F.P."/>
            <person name="Paul Ross R."/>
            <person name="Yang R."/>
            <person name="Briner A.E."/>
            <person name="Felis G.E."/>
            <person name="de Vos W.M."/>
            <person name="Barrangou R."/>
            <person name="Klaenhammer T.R."/>
            <person name="Caufield P.W."/>
            <person name="Cui Y."/>
            <person name="Zhang H."/>
            <person name="O'Toole P.W."/>
        </authorList>
    </citation>
    <scope>NUCLEOTIDE SEQUENCE [LARGE SCALE GENOMIC DNA]</scope>
    <source>
        <strain evidence="3 4">DSM 15945</strain>
    </source>
</reference>
<dbReference type="STRING" id="1423783.FC50_GL002249"/>
<dbReference type="GO" id="GO:0005524">
    <property type="term" value="F:ATP binding"/>
    <property type="evidence" value="ECO:0007669"/>
    <property type="project" value="InterPro"/>
</dbReference>
<dbReference type="InterPro" id="IPR009928">
    <property type="entry name" value="DnaI_N"/>
</dbReference>
<accession>A0A0R1TU90</accession>
<dbReference type="OrthoDB" id="61127at2"/>
<dbReference type="Pfam" id="PF01695">
    <property type="entry name" value="IstB_IS21"/>
    <property type="match status" value="1"/>
</dbReference>
<evidence type="ECO:0000259" key="2">
    <source>
        <dbReference type="Pfam" id="PF07319"/>
    </source>
</evidence>
<dbReference type="InterPro" id="IPR002611">
    <property type="entry name" value="IstB_ATP-bd"/>
</dbReference>
<gene>
    <name evidence="3" type="ORF">FC50_GL002249</name>
</gene>
<feature type="domain" description="IstB-like ATP-binding" evidence="1">
    <location>
        <begin position="159"/>
        <end position="274"/>
    </location>
</feature>
<evidence type="ECO:0000313" key="4">
    <source>
        <dbReference type="Proteomes" id="UP000051922"/>
    </source>
</evidence>
<dbReference type="AlphaFoldDB" id="A0A0R1TU90"/>
<dbReference type="EMBL" id="AZFJ01000062">
    <property type="protein sequence ID" value="KRL84398.1"/>
    <property type="molecule type" value="Genomic_DNA"/>
</dbReference>
<dbReference type="GO" id="GO:0006260">
    <property type="term" value="P:DNA replication"/>
    <property type="evidence" value="ECO:0007669"/>
    <property type="project" value="TreeGrafter"/>
</dbReference>
<name>A0A0R1TU90_9LACO</name>
<organism evidence="3 4">
    <name type="scientific">Lacticaseibacillus pantheris DSM 15945 = JCM 12539 = NBRC 106106</name>
    <dbReference type="NCBI Taxonomy" id="1423783"/>
    <lineage>
        <taxon>Bacteria</taxon>
        <taxon>Bacillati</taxon>
        <taxon>Bacillota</taxon>
        <taxon>Bacilli</taxon>
        <taxon>Lactobacillales</taxon>
        <taxon>Lactobacillaceae</taxon>
        <taxon>Lacticaseibacillus</taxon>
    </lineage>
</organism>
<dbReference type="Proteomes" id="UP000051922">
    <property type="component" value="Unassembled WGS sequence"/>
</dbReference>
<dbReference type="PANTHER" id="PTHR30050:SF8">
    <property type="entry name" value="PRIMOSOMAL PROTEIN DNAI"/>
    <property type="match status" value="1"/>
</dbReference>
<proteinExistence type="predicted"/>
<evidence type="ECO:0000259" key="1">
    <source>
        <dbReference type="Pfam" id="PF01695"/>
    </source>
</evidence>
<dbReference type="InterPro" id="IPR027417">
    <property type="entry name" value="P-loop_NTPase"/>
</dbReference>
<dbReference type="SUPFAM" id="SSF52540">
    <property type="entry name" value="P-loop containing nucleoside triphosphate hydrolases"/>
    <property type="match status" value="1"/>
</dbReference>
<protein>
    <submittedName>
        <fullName evidence="3">Primosomal protein DnaI</fullName>
    </submittedName>
</protein>
<sequence>MAQLERLSAYLQRHFADHNWGRQYQQTIDRVLKNGDVQRFLTANAAELTEATVDAGAAKLFEYVKLREELDAGATPPIPGYEPQLVMSNHQIDIAYQPSADKVAADAQRAKASLVTVMNMPKDIRGADLLAYDQQDRTEALAAATMFVNAVAKPDRGHVQGLYLTGAFGVGKTYLLGAIANGLADFGVGTTLLHFPTFAVNMKGSIATNTVTQEIDRVKRAPVLMLDDIGAESWSAWLRDDVLGVILQYRMQEDLPTCFSSNKTMDELENFFAGREQGNSETVKAQRIMQRIRFLSREIAVGGRNRRPQ</sequence>
<keyword evidence="4" id="KW-1185">Reference proteome</keyword>
<dbReference type="Pfam" id="PF07319">
    <property type="entry name" value="DnaI_N"/>
    <property type="match status" value="1"/>
</dbReference>
<dbReference type="PATRIC" id="fig|1423783.4.peg.2302"/>
<feature type="domain" description="Primosomal DnaI N-terminal" evidence="2">
    <location>
        <begin position="5"/>
        <end position="96"/>
    </location>
</feature>
<dbReference type="NCBIfam" id="NF006505">
    <property type="entry name" value="PRK08939.1"/>
    <property type="match status" value="1"/>
</dbReference>
<evidence type="ECO:0000313" key="3">
    <source>
        <dbReference type="EMBL" id="KRL84398.1"/>
    </source>
</evidence>
<dbReference type="Gene3D" id="3.40.50.300">
    <property type="entry name" value="P-loop containing nucleotide triphosphate hydrolases"/>
    <property type="match status" value="1"/>
</dbReference>
<comment type="caution">
    <text evidence="3">The sequence shown here is derived from an EMBL/GenBank/DDBJ whole genome shotgun (WGS) entry which is preliminary data.</text>
</comment>
<dbReference type="RefSeq" id="WP_056957167.1">
    <property type="nucleotide sequence ID" value="NZ_AZFJ01000062.1"/>
</dbReference>